<dbReference type="AlphaFoldDB" id="A0A1M7DYK5"/>
<dbReference type="RefSeq" id="WP_068842209.1">
    <property type="nucleotide sequence ID" value="NZ_FRBT01000002.1"/>
</dbReference>
<dbReference type="OrthoDB" id="795301at2"/>
<keyword evidence="1" id="KW-0472">Membrane</keyword>
<keyword evidence="1" id="KW-0812">Transmembrane</keyword>
<keyword evidence="1" id="KW-1133">Transmembrane helix</keyword>
<protein>
    <submittedName>
        <fullName evidence="2">Uncharacterized protein</fullName>
    </submittedName>
</protein>
<gene>
    <name evidence="2" type="ORF">SAMN05444484_102781</name>
</gene>
<organism evidence="2 3">
    <name type="scientific">Flavobacterium chilense</name>
    <dbReference type="NCBI Taxonomy" id="946677"/>
    <lineage>
        <taxon>Bacteria</taxon>
        <taxon>Pseudomonadati</taxon>
        <taxon>Bacteroidota</taxon>
        <taxon>Flavobacteriia</taxon>
        <taxon>Flavobacteriales</taxon>
        <taxon>Flavobacteriaceae</taxon>
        <taxon>Flavobacterium</taxon>
    </lineage>
</organism>
<feature type="transmembrane region" description="Helical" evidence="1">
    <location>
        <begin position="67"/>
        <end position="86"/>
    </location>
</feature>
<feature type="transmembrane region" description="Helical" evidence="1">
    <location>
        <begin position="41"/>
        <end position="61"/>
    </location>
</feature>
<keyword evidence="3" id="KW-1185">Reference proteome</keyword>
<proteinExistence type="predicted"/>
<reference evidence="3" key="1">
    <citation type="submission" date="2016-11" db="EMBL/GenBank/DDBJ databases">
        <authorList>
            <person name="Varghese N."/>
            <person name="Submissions S."/>
        </authorList>
    </citation>
    <scope>NUCLEOTIDE SEQUENCE [LARGE SCALE GENOMIC DNA]</scope>
    <source>
        <strain evidence="3">DSM 24724</strain>
    </source>
</reference>
<evidence type="ECO:0000313" key="2">
    <source>
        <dbReference type="EMBL" id="SHL84493.1"/>
    </source>
</evidence>
<accession>A0A1M7DYK5</accession>
<dbReference type="STRING" id="946677.SAMN05444484_102781"/>
<name>A0A1M7DYK5_9FLAO</name>
<sequence length="198" mass="23627">MDNDNNIDFKDLWKKQTINQPNIEDLLNRLKQFKKASLRSLWSTNIMLFATTAFIIFVWIYYQPEFISTKVGIVLAILAMVMYVGVYNRLLQTYKNIDSTQTNQEYLQKLILIRKKQQFMQSVVLSLYFTLLGVGICLYMYEYAIRMTALWATVTYGITLLWMAFNWFYIRPKQIKKQQTKINSLIEKFEEINNQFDV</sequence>
<evidence type="ECO:0000313" key="3">
    <source>
        <dbReference type="Proteomes" id="UP000184028"/>
    </source>
</evidence>
<feature type="transmembrane region" description="Helical" evidence="1">
    <location>
        <begin position="119"/>
        <end position="141"/>
    </location>
</feature>
<feature type="transmembrane region" description="Helical" evidence="1">
    <location>
        <begin position="147"/>
        <end position="169"/>
    </location>
</feature>
<evidence type="ECO:0000256" key="1">
    <source>
        <dbReference type="SAM" id="Phobius"/>
    </source>
</evidence>
<dbReference type="Proteomes" id="UP000184028">
    <property type="component" value="Unassembled WGS sequence"/>
</dbReference>
<dbReference type="EMBL" id="FRBT01000002">
    <property type="protein sequence ID" value="SHL84493.1"/>
    <property type="molecule type" value="Genomic_DNA"/>
</dbReference>